<keyword evidence="1" id="KW-0175">Coiled coil</keyword>
<evidence type="ECO:0000256" key="2">
    <source>
        <dbReference type="SAM" id="MobiDB-lite"/>
    </source>
</evidence>
<feature type="compositionally biased region" description="Polar residues" evidence="2">
    <location>
        <begin position="214"/>
        <end position="240"/>
    </location>
</feature>
<feature type="compositionally biased region" description="Basic and acidic residues" evidence="2">
    <location>
        <begin position="127"/>
        <end position="153"/>
    </location>
</feature>
<reference evidence="3" key="1">
    <citation type="submission" date="2021-02" db="EMBL/GenBank/DDBJ databases">
        <title>Psilocybe cubensis genome.</title>
        <authorList>
            <person name="Mckernan K.J."/>
            <person name="Crawford S."/>
            <person name="Trippe A."/>
            <person name="Kane L.T."/>
            <person name="Mclaughlin S."/>
        </authorList>
    </citation>
    <scope>NUCLEOTIDE SEQUENCE [LARGE SCALE GENOMIC DNA]</scope>
    <source>
        <strain evidence="3">MGC-MH-2018</strain>
    </source>
</reference>
<feature type="region of interest" description="Disordered" evidence="2">
    <location>
        <begin position="334"/>
        <end position="373"/>
    </location>
</feature>
<feature type="compositionally biased region" description="Basic and acidic residues" evidence="2">
    <location>
        <begin position="748"/>
        <end position="780"/>
    </location>
</feature>
<feature type="compositionally biased region" description="Polar residues" evidence="2">
    <location>
        <begin position="254"/>
        <end position="266"/>
    </location>
</feature>
<dbReference type="EMBL" id="JAFIQS010000004">
    <property type="protein sequence ID" value="KAG5170426.1"/>
    <property type="molecule type" value="Genomic_DNA"/>
</dbReference>
<evidence type="ECO:0000313" key="3">
    <source>
        <dbReference type="EMBL" id="KAG5170426.1"/>
    </source>
</evidence>
<evidence type="ECO:0000256" key="1">
    <source>
        <dbReference type="SAM" id="Coils"/>
    </source>
</evidence>
<feature type="compositionally biased region" description="Polar residues" evidence="2">
    <location>
        <begin position="820"/>
        <end position="829"/>
    </location>
</feature>
<feature type="region of interest" description="Disordered" evidence="2">
    <location>
        <begin position="102"/>
        <end position="200"/>
    </location>
</feature>
<feature type="compositionally biased region" description="Low complexity" evidence="2">
    <location>
        <begin position="734"/>
        <end position="744"/>
    </location>
</feature>
<feature type="compositionally biased region" description="Low complexity" evidence="2">
    <location>
        <begin position="796"/>
        <end position="810"/>
    </location>
</feature>
<feature type="region of interest" description="Disordered" evidence="2">
    <location>
        <begin position="214"/>
        <end position="302"/>
    </location>
</feature>
<feature type="compositionally biased region" description="Low complexity" evidence="2">
    <location>
        <begin position="344"/>
        <end position="353"/>
    </location>
</feature>
<organism evidence="3">
    <name type="scientific">Psilocybe cubensis</name>
    <name type="common">Psychedelic mushroom</name>
    <name type="synonym">Stropharia cubensis</name>
    <dbReference type="NCBI Taxonomy" id="181762"/>
    <lineage>
        <taxon>Eukaryota</taxon>
        <taxon>Fungi</taxon>
        <taxon>Dikarya</taxon>
        <taxon>Basidiomycota</taxon>
        <taxon>Agaricomycotina</taxon>
        <taxon>Agaricomycetes</taxon>
        <taxon>Agaricomycetidae</taxon>
        <taxon>Agaricales</taxon>
        <taxon>Agaricineae</taxon>
        <taxon>Strophariaceae</taxon>
        <taxon>Psilocybe</taxon>
    </lineage>
</organism>
<accession>A0A8H7XZ21</accession>
<feature type="compositionally biased region" description="Low complexity" evidence="2">
    <location>
        <begin position="431"/>
        <end position="450"/>
    </location>
</feature>
<feature type="compositionally biased region" description="Polar residues" evidence="2">
    <location>
        <begin position="166"/>
        <end position="185"/>
    </location>
</feature>
<feature type="compositionally biased region" description="Pro residues" evidence="2">
    <location>
        <begin position="839"/>
        <end position="857"/>
    </location>
</feature>
<gene>
    <name evidence="3" type="ORF">JR316_004815</name>
</gene>
<sequence length="857" mass="91974">MDSKITDAKSLRLALAKLDANVRDAVRSGEVKKVMTDLNGLLKEIFHVKKARIHPEIFKEFGNFVWSVIVDYKKSSKASDFDIAGFVTKHRSALANIEGGSALPASTLPDQHKSDVGGNPDIVSDTSRVKGSDGSDTSRVKGSDGSDTSRIKVSDGSGSAPPPDNSKMSNLESTPTQGRTPTPTNVERRESNSEALSAQHRKGLNIITQTMSVHAERTSTPSNATMRPSNPSSRPANLTPSLPPSAANPIVPPASTSFRSMSTSNPVALPANKANDMTKAQGKPKRTSKGGESTKDNLKPQSVGIFAHEVAMAHFDRPDSPENKFRALKLQKMLKEGPSREPISGSEYQGSSSENEESEEEKAVGKRKRSSKASTPILATKCDWCIKYNTQCDEILDKTGKRACAICNRQKKGCTWGGTLVSESRRAQKAAAQNAKANTNGPTNANTKTLKATRARKAKKSESNQTDSEVMPPKKKVKKSLPYVVDSDVISDGAKSDRESKQKKNKPLDSVDYVEITSGSDTSQSPPKPISKPTPSTTVPPAPSKTMPPAPSTTIPPTHLATIQAPPPPPQRRLQDSDLTDIPLVSDLLNRMNEMEVTTCALQVDLALLRTTNEELQDELTSVKSAHTSLKRRYDDLYERVTQHRKSAADCQSAFALKWGSGMSKIKAEVKYLSDCLERTEDSLVVLEGRVDDIDKLHQMHSDGAYLSWDGESDGNDCPIPMDMSSDEASHSLNAATNNPTNPTIDKPASDTKSDPASDEKSDPASDAKSDPASDKKSDPASDDNSDPASDDDADPASNNNSNAAANANKDTVEDAVKANKSNSDNNPDPMSGGDVFIPPQPPTTPPALPLSPPPAL</sequence>
<feature type="compositionally biased region" description="Acidic residues" evidence="2">
    <location>
        <begin position="781"/>
        <end position="795"/>
    </location>
</feature>
<name>A0A8H7XZ21_PSICU</name>
<feature type="compositionally biased region" description="Pro residues" evidence="2">
    <location>
        <begin position="526"/>
        <end position="551"/>
    </location>
</feature>
<comment type="caution">
    <text evidence="3">The sequence shown here is derived from an EMBL/GenBank/DDBJ whole genome shotgun (WGS) entry which is preliminary data.</text>
</comment>
<dbReference type="AlphaFoldDB" id="A0A8H7XZ21"/>
<proteinExistence type="predicted"/>
<protein>
    <submittedName>
        <fullName evidence="3">Uncharacterized protein</fullName>
    </submittedName>
</protein>
<feature type="coiled-coil region" evidence="1">
    <location>
        <begin position="606"/>
        <end position="633"/>
    </location>
</feature>
<feature type="compositionally biased region" description="Basic and acidic residues" evidence="2">
    <location>
        <begin position="494"/>
        <end position="509"/>
    </location>
</feature>
<feature type="region of interest" description="Disordered" evidence="2">
    <location>
        <begin position="717"/>
        <end position="857"/>
    </location>
</feature>
<feature type="region of interest" description="Disordered" evidence="2">
    <location>
        <begin position="431"/>
        <end position="576"/>
    </location>
</feature>